<keyword evidence="3" id="KW-1185">Reference proteome</keyword>
<gene>
    <name evidence="2" type="ORF">GHT07_01055</name>
</gene>
<dbReference type="InterPro" id="IPR038607">
    <property type="entry name" value="PhoD-like_sf"/>
</dbReference>
<dbReference type="InterPro" id="IPR018946">
    <property type="entry name" value="PhoD-like_MPP"/>
</dbReference>
<dbReference type="Gene3D" id="3.60.21.70">
    <property type="entry name" value="PhoD-like phosphatase"/>
    <property type="match status" value="1"/>
</dbReference>
<reference evidence="2 3" key="1">
    <citation type="submission" date="2019-11" db="EMBL/GenBank/DDBJ databases">
        <title>Caenimonas koreensis gen. nov., sp. nov., isolated from activated sludge.</title>
        <authorList>
            <person name="Seung H.R."/>
        </authorList>
    </citation>
    <scope>NUCLEOTIDE SEQUENCE [LARGE SCALE GENOMIC DNA]</scope>
    <source>
        <strain evidence="2 3">EMB320</strain>
    </source>
</reference>
<dbReference type="PROSITE" id="PS51257">
    <property type="entry name" value="PROKAR_LIPOPROTEIN"/>
    <property type="match status" value="1"/>
</dbReference>
<dbReference type="CDD" id="cd07389">
    <property type="entry name" value="MPP_PhoD"/>
    <property type="match status" value="1"/>
</dbReference>
<evidence type="ECO:0000313" key="2">
    <source>
        <dbReference type="EMBL" id="MRD45850.1"/>
    </source>
</evidence>
<dbReference type="InterPro" id="IPR029052">
    <property type="entry name" value="Metallo-depent_PP-like"/>
</dbReference>
<dbReference type="SUPFAM" id="SSF56300">
    <property type="entry name" value="Metallo-dependent phosphatases"/>
    <property type="match status" value="1"/>
</dbReference>
<organism evidence="2 3">
    <name type="scientific">Caenimonas koreensis DSM 17982</name>
    <dbReference type="NCBI Taxonomy" id="1121255"/>
    <lineage>
        <taxon>Bacteria</taxon>
        <taxon>Pseudomonadati</taxon>
        <taxon>Pseudomonadota</taxon>
        <taxon>Betaproteobacteria</taxon>
        <taxon>Burkholderiales</taxon>
        <taxon>Comamonadaceae</taxon>
        <taxon>Caenimonas</taxon>
    </lineage>
</organism>
<dbReference type="AlphaFoldDB" id="A0A844AP73"/>
<name>A0A844AP73_9BURK</name>
<evidence type="ECO:0000313" key="3">
    <source>
        <dbReference type="Proteomes" id="UP000487350"/>
    </source>
</evidence>
<dbReference type="RefSeq" id="WP_153583195.1">
    <property type="nucleotide sequence ID" value="NZ_WJBU01000001.1"/>
</dbReference>
<dbReference type="PANTHER" id="PTHR33987">
    <property type="entry name" value="CALCINEURIN-LIKE METALLO-PHOSPHOESTERASE SUPERFAMILY PROTEIN"/>
    <property type="match status" value="1"/>
</dbReference>
<comment type="caution">
    <text evidence="2">The sequence shown here is derived from an EMBL/GenBank/DDBJ whole genome shotgun (WGS) entry which is preliminary data.</text>
</comment>
<sequence length="358" mass="39891">MQRRELLGLAALSLGGCAAPTLQPPSPPDAPPPLPASASRISFASCAHQTLAQPIWDTIAADKPDLHIFGGDNIYYSPPQWSLEELQRAYALEAAEPHFARFRRAVPHVALWDDNDYGANDGGAEFKFKNESKAAFLEFFKAPANDARRTRGGIYDARVFGEAGRRVQVIILDTRWSRSSWTVTDQRGAPGKERYVPDADPAKTMLGAEQWSWLEAQLREQADVRLVVSGIQVIVEGHGWERWGNLPLERQRLYDLIAKTRASGVVLLSGDRHFGAIYRQTQGVPYPLVEVTASGLTHPWKEAKEAGPNRISELFTEVHYGMVEVDWPARTVNLSLRDIKGVAQRQHRIAFDDMKAST</sequence>
<evidence type="ECO:0000259" key="1">
    <source>
        <dbReference type="Pfam" id="PF09423"/>
    </source>
</evidence>
<dbReference type="Pfam" id="PF09423">
    <property type="entry name" value="PhoD"/>
    <property type="match status" value="1"/>
</dbReference>
<dbReference type="EMBL" id="WJBU01000001">
    <property type="protein sequence ID" value="MRD45850.1"/>
    <property type="molecule type" value="Genomic_DNA"/>
</dbReference>
<feature type="domain" description="PhoD-like phosphatase metallophosphatase" evidence="1">
    <location>
        <begin position="43"/>
        <end position="299"/>
    </location>
</feature>
<dbReference type="Proteomes" id="UP000487350">
    <property type="component" value="Unassembled WGS sequence"/>
</dbReference>
<protein>
    <submittedName>
        <fullName evidence="2">Alkaline phosphatase family protein</fullName>
    </submittedName>
</protein>
<dbReference type="OrthoDB" id="327733at2"/>
<accession>A0A844AP73</accession>
<proteinExistence type="predicted"/>
<dbReference type="PANTHER" id="PTHR33987:SF1">
    <property type="entry name" value="CALCINEURIN-LIKE METALLO-PHOSPHOESTERASE SUPERFAMILY PROTEIN"/>
    <property type="match status" value="1"/>
</dbReference>